<dbReference type="EMBL" id="FJOG01000032">
    <property type="protein sequence ID" value="CZR65735.1"/>
    <property type="molecule type" value="Genomic_DNA"/>
</dbReference>
<evidence type="ECO:0000313" key="2">
    <source>
        <dbReference type="EMBL" id="CZR65735.1"/>
    </source>
</evidence>
<dbReference type="Proteomes" id="UP000184330">
    <property type="component" value="Unassembled WGS sequence"/>
</dbReference>
<protein>
    <recommendedName>
        <fullName evidence="1">Aminoglycoside phosphotransferase domain-containing protein</fullName>
    </recommendedName>
</protein>
<dbReference type="PANTHER" id="PTHR21310:SF58">
    <property type="entry name" value="AMINOGLYCOSIDE PHOSPHOTRANSFERASE DOMAIN-CONTAINING PROTEIN"/>
    <property type="match status" value="1"/>
</dbReference>
<dbReference type="InterPro" id="IPR051678">
    <property type="entry name" value="AGP_Transferase"/>
</dbReference>
<dbReference type="InterPro" id="IPR011009">
    <property type="entry name" value="Kinase-like_dom_sf"/>
</dbReference>
<dbReference type="SUPFAM" id="SSF56112">
    <property type="entry name" value="Protein kinase-like (PK-like)"/>
    <property type="match status" value="1"/>
</dbReference>
<dbReference type="STRING" id="576137.A0A1L7XKZ5"/>
<dbReference type="Pfam" id="PF01636">
    <property type="entry name" value="APH"/>
    <property type="match status" value="1"/>
</dbReference>
<proteinExistence type="predicted"/>
<dbReference type="OrthoDB" id="3250044at2759"/>
<dbReference type="PANTHER" id="PTHR21310">
    <property type="entry name" value="AMINOGLYCOSIDE PHOSPHOTRANSFERASE-RELATED-RELATED"/>
    <property type="match status" value="1"/>
</dbReference>
<feature type="domain" description="Aminoglycoside phosphotransferase" evidence="1">
    <location>
        <begin position="264"/>
        <end position="448"/>
    </location>
</feature>
<name>A0A1L7XKZ5_9HELO</name>
<gene>
    <name evidence="2" type="ORF">PAC_15635</name>
</gene>
<reference evidence="2 3" key="1">
    <citation type="submission" date="2016-03" db="EMBL/GenBank/DDBJ databases">
        <authorList>
            <person name="Ploux O."/>
        </authorList>
    </citation>
    <scope>NUCLEOTIDE SEQUENCE [LARGE SCALE GENOMIC DNA]</scope>
    <source>
        <strain evidence="2 3">UAMH 11012</strain>
    </source>
</reference>
<accession>A0A1L7XKZ5</accession>
<keyword evidence="3" id="KW-1185">Reference proteome</keyword>
<evidence type="ECO:0000313" key="3">
    <source>
        <dbReference type="Proteomes" id="UP000184330"/>
    </source>
</evidence>
<dbReference type="InterPro" id="IPR002575">
    <property type="entry name" value="Aminoglycoside_PTrfase"/>
</dbReference>
<organism evidence="2 3">
    <name type="scientific">Phialocephala subalpina</name>
    <dbReference type="NCBI Taxonomy" id="576137"/>
    <lineage>
        <taxon>Eukaryota</taxon>
        <taxon>Fungi</taxon>
        <taxon>Dikarya</taxon>
        <taxon>Ascomycota</taxon>
        <taxon>Pezizomycotina</taxon>
        <taxon>Leotiomycetes</taxon>
        <taxon>Helotiales</taxon>
        <taxon>Mollisiaceae</taxon>
        <taxon>Phialocephala</taxon>
        <taxon>Phialocephala fortinii species complex</taxon>
    </lineage>
</organism>
<dbReference type="AlphaFoldDB" id="A0A1L7XKZ5"/>
<sequence length="489" mass="55297">MASIFNDDDVKKALSLIQSAKLPHPSGPLLSSFIIEALYPRLAAHYLVESIPDAVTQAVITKRDGGKCCITGKAGRFWDPLIVVPVLPVPSLWIDDEPRIFNILGAFFTPSYRDWWLVNAQIPWDMSPYHNHWLVRRSGANAFVQGVAKLDRLHLSMDEYEVKHVSIGTLDSIDLDGSYLLLGDYSRLNIEKVDPRFIGTHARLSPSCRWLEIAKQISPNMEARPCLSIGRPSQRGPFFFSGLMKTACLAVWLMASGDPDRFWNEFNALQMVRRYTSVPVPQPLDLVITPTGSDDPFHSHDAYLLTSRVPGIPLSRCQDMLSDRDGAEFVAQMQEYLTQIRATPKAVSLEHAICDTLGGSCRGPRISSGNPVGPFVDEAAFNKVLRNPDDPSRRGYRAIFTHTDLNLRNILADRIIRPDGTRGADSDGTVDWENSGYYPEYWDYTNAFFEGFRCNQRWRDVMHEIFKPFGNFSKEFEVEKRSWEGGNYI</sequence>
<evidence type="ECO:0000259" key="1">
    <source>
        <dbReference type="Pfam" id="PF01636"/>
    </source>
</evidence>